<accession>A0AA38R230</accession>
<evidence type="ECO:0000313" key="2">
    <source>
        <dbReference type="EMBL" id="KAJ9130755.1"/>
    </source>
</evidence>
<evidence type="ECO:0000313" key="3">
    <source>
        <dbReference type="Proteomes" id="UP001174694"/>
    </source>
</evidence>
<comment type="caution">
    <text evidence="2">The sequence shown here is derived from an EMBL/GenBank/DDBJ whole genome shotgun (WGS) entry which is preliminary data.</text>
</comment>
<dbReference type="EMBL" id="JANBVO010000079">
    <property type="protein sequence ID" value="KAJ9130755.1"/>
    <property type="molecule type" value="Genomic_DNA"/>
</dbReference>
<gene>
    <name evidence="2" type="ORF">NKR23_g12030</name>
</gene>
<protein>
    <submittedName>
        <fullName evidence="2">Uncharacterized protein</fullName>
    </submittedName>
</protein>
<feature type="compositionally biased region" description="Polar residues" evidence="1">
    <location>
        <begin position="10"/>
        <end position="27"/>
    </location>
</feature>
<organism evidence="2 3">
    <name type="scientific">Pleurostoma richardsiae</name>
    <dbReference type="NCBI Taxonomy" id="41990"/>
    <lineage>
        <taxon>Eukaryota</taxon>
        <taxon>Fungi</taxon>
        <taxon>Dikarya</taxon>
        <taxon>Ascomycota</taxon>
        <taxon>Pezizomycotina</taxon>
        <taxon>Sordariomycetes</taxon>
        <taxon>Sordariomycetidae</taxon>
        <taxon>Calosphaeriales</taxon>
        <taxon>Pleurostomataceae</taxon>
        <taxon>Pleurostoma</taxon>
    </lineage>
</organism>
<dbReference type="Proteomes" id="UP001174694">
    <property type="component" value="Unassembled WGS sequence"/>
</dbReference>
<reference evidence="2" key="1">
    <citation type="submission" date="2022-07" db="EMBL/GenBank/DDBJ databases">
        <title>Fungi with potential for degradation of polypropylene.</title>
        <authorList>
            <person name="Gostincar C."/>
        </authorList>
    </citation>
    <scope>NUCLEOTIDE SEQUENCE</scope>
    <source>
        <strain evidence="2">EXF-13308</strain>
    </source>
</reference>
<sequence>MPFGLPFSSKKPSQGAKGSSFGNSGFSQLPRDSASTYSFDAKEELKQQASKKAPSKPLPDDEWVKPAINFPPSRA</sequence>
<feature type="region of interest" description="Disordered" evidence="1">
    <location>
        <begin position="1"/>
        <end position="75"/>
    </location>
</feature>
<evidence type="ECO:0000256" key="1">
    <source>
        <dbReference type="SAM" id="MobiDB-lite"/>
    </source>
</evidence>
<name>A0AA38R230_9PEZI</name>
<dbReference type="AlphaFoldDB" id="A0AA38R230"/>
<keyword evidence="3" id="KW-1185">Reference proteome</keyword>
<proteinExistence type="predicted"/>